<organism evidence="1 2">
    <name type="scientific">Ensifer adhaerens</name>
    <name type="common">Sinorhizobium morelense</name>
    <dbReference type="NCBI Taxonomy" id="106592"/>
    <lineage>
        <taxon>Bacteria</taxon>
        <taxon>Pseudomonadati</taxon>
        <taxon>Pseudomonadota</taxon>
        <taxon>Alphaproteobacteria</taxon>
        <taxon>Hyphomicrobiales</taxon>
        <taxon>Rhizobiaceae</taxon>
        <taxon>Sinorhizobium/Ensifer group</taxon>
        <taxon>Ensifer</taxon>
    </lineage>
</organism>
<evidence type="ECO:0000313" key="1">
    <source>
        <dbReference type="EMBL" id="KOF17449.1"/>
    </source>
</evidence>
<comment type="caution">
    <text evidence="1">The sequence shown here is derived from an EMBL/GenBank/DDBJ whole genome shotgun (WGS) entry which is preliminary data.</text>
</comment>
<dbReference type="Pfam" id="PF13704">
    <property type="entry name" value="Glyco_tranf_2_4"/>
    <property type="match status" value="1"/>
</dbReference>
<proteinExistence type="predicted"/>
<evidence type="ECO:0000313" key="2">
    <source>
        <dbReference type="Proteomes" id="UP000037425"/>
    </source>
</evidence>
<dbReference type="PATRIC" id="fig|106592.7.peg.1333"/>
<gene>
    <name evidence="1" type="ORF">AC244_17740</name>
</gene>
<accession>A0A0L8BSE1</accession>
<dbReference type="EMBL" id="LGAP01000011">
    <property type="protein sequence ID" value="KOF17449.1"/>
    <property type="molecule type" value="Genomic_DNA"/>
</dbReference>
<dbReference type="Proteomes" id="UP000037425">
    <property type="component" value="Unassembled WGS sequence"/>
</dbReference>
<sequence length="333" mass="39133">MDRAKTLYDNARVSFRERRSRQDVELLPAKPIVPLSSVDIPLVFIAHNDMALLPSFLKHYRMIGVTRFICVDDVSNDGTKEYLLEQPDIDVWTSNIRYEKARRGRRWREALFGRYGYERWYINVDSDEFLIYDQCPEETIPALIQVLEDNGIKRLPAPMLDIYPGVEADNAVSGDLPWFSVNRFDADGYEISYVKRGISVKGGPRKRLFNEENELIKYPLIYWDKYCYFGSSIHRPLPYNRNFAPIWGVLLHFKFFTNYREKIAEAVDGRQHYNGSQHYQTMKEELDQKGDIDFMDKSSTRFANPTQLIELGFMPSICFDLDDEPRAPYRAWK</sequence>
<name>A0A0L8BSE1_ENSAD</name>
<reference evidence="2" key="1">
    <citation type="submission" date="2015-07" db="EMBL/GenBank/DDBJ databases">
        <title>Whole genome sequence of an Ensifer adhaerens strain isolated from a cave pool in the Wind Cave National Park.</title>
        <authorList>
            <person name="Eng W.W.H."/>
            <person name="Gan H.M."/>
            <person name="Barton H.A."/>
            <person name="Savka M.A."/>
        </authorList>
    </citation>
    <scope>NUCLEOTIDE SEQUENCE [LARGE SCALE GENOMIC DNA]</scope>
    <source>
        <strain evidence="2">SD006</strain>
    </source>
</reference>
<dbReference type="AlphaFoldDB" id="A0A0L8BSE1"/>
<protein>
    <recommendedName>
        <fullName evidence="3">Glycosyl transferase family 2</fullName>
    </recommendedName>
</protein>
<evidence type="ECO:0008006" key="3">
    <source>
        <dbReference type="Google" id="ProtNLM"/>
    </source>
</evidence>